<keyword evidence="8 10" id="KW-0326">Glycosidase</keyword>
<dbReference type="Gene3D" id="2.60.40.1180">
    <property type="entry name" value="Golgi alpha-mannosidase II"/>
    <property type="match status" value="2"/>
</dbReference>
<gene>
    <name evidence="14" type="ORF">HG537_0G03560</name>
</gene>
<dbReference type="InterPro" id="IPR013780">
    <property type="entry name" value="Glyco_hydro_b"/>
</dbReference>
<dbReference type="Pfam" id="PF13802">
    <property type="entry name" value="Gal_mutarotas_2"/>
    <property type="match status" value="1"/>
</dbReference>
<dbReference type="InterPro" id="IPR000322">
    <property type="entry name" value="Glyco_hydro_31_TIM"/>
</dbReference>
<evidence type="ECO:0000256" key="2">
    <source>
        <dbReference type="ARBA" id="ARBA00004833"/>
    </source>
</evidence>
<comment type="pathway">
    <text evidence="2">Glycan metabolism; N-glycan metabolism.</text>
</comment>
<dbReference type="GO" id="GO:0017177">
    <property type="term" value="C:glucosidase II complex"/>
    <property type="evidence" value="ECO:0007669"/>
    <property type="project" value="TreeGrafter"/>
</dbReference>
<evidence type="ECO:0000259" key="11">
    <source>
        <dbReference type="Pfam" id="PF01055"/>
    </source>
</evidence>
<dbReference type="GO" id="GO:0030246">
    <property type="term" value="F:carbohydrate binding"/>
    <property type="evidence" value="ECO:0007669"/>
    <property type="project" value="InterPro"/>
</dbReference>
<reference evidence="14 15" key="1">
    <citation type="submission" date="2020-06" db="EMBL/GenBank/DDBJ databases">
        <title>The yeast mating-type switching endonuclease HO is a domesticated member of an unorthodox homing genetic element family.</title>
        <authorList>
            <person name="Coughlan A.Y."/>
            <person name="Lombardi L."/>
            <person name="Braun-Galleani S."/>
            <person name="Martos A.R."/>
            <person name="Galeote V."/>
            <person name="Bigey F."/>
            <person name="Dequin S."/>
            <person name="Byrne K.P."/>
            <person name="Wolfe K.H."/>
        </authorList>
    </citation>
    <scope>NUCLEOTIDE SEQUENCE [LARGE SCALE GENOMIC DNA]</scope>
    <source>
        <strain evidence="14 15">CBS2947</strain>
    </source>
</reference>
<feature type="domain" description="Glycoside hydrolase family 31 N-terminal" evidence="12">
    <location>
        <begin position="112"/>
        <end position="339"/>
    </location>
</feature>
<evidence type="ECO:0000256" key="8">
    <source>
        <dbReference type="ARBA" id="ARBA00023295"/>
    </source>
</evidence>
<dbReference type="InterPro" id="IPR025887">
    <property type="entry name" value="Glyco_hydro_31_N_dom"/>
</dbReference>
<organism evidence="14 15">
    <name type="scientific">Torulaspora globosa</name>
    <dbReference type="NCBI Taxonomy" id="48254"/>
    <lineage>
        <taxon>Eukaryota</taxon>
        <taxon>Fungi</taxon>
        <taxon>Dikarya</taxon>
        <taxon>Ascomycota</taxon>
        <taxon>Saccharomycotina</taxon>
        <taxon>Saccharomycetes</taxon>
        <taxon>Saccharomycetales</taxon>
        <taxon>Saccharomycetaceae</taxon>
        <taxon>Torulaspora</taxon>
    </lineage>
</organism>
<evidence type="ECO:0000259" key="13">
    <source>
        <dbReference type="Pfam" id="PF21365"/>
    </source>
</evidence>
<dbReference type="SUPFAM" id="SSF51011">
    <property type="entry name" value="Glycosyl hydrolase domain"/>
    <property type="match status" value="1"/>
</dbReference>
<keyword evidence="7" id="KW-0325">Glycoprotein</keyword>
<keyword evidence="15" id="KW-1185">Reference proteome</keyword>
<evidence type="ECO:0000259" key="12">
    <source>
        <dbReference type="Pfam" id="PF13802"/>
    </source>
</evidence>
<feature type="domain" description="Glycoside hydrolase family 31 TIM barrel" evidence="11">
    <location>
        <begin position="382"/>
        <end position="706"/>
    </location>
</feature>
<evidence type="ECO:0000256" key="3">
    <source>
        <dbReference type="ARBA" id="ARBA00007806"/>
    </source>
</evidence>
<comment type="similarity">
    <text evidence="3 10">Belongs to the glycosyl hydrolase 31 family.</text>
</comment>
<accession>A0A7H9HXL3</accession>
<dbReference type="CDD" id="cd14752">
    <property type="entry name" value="GH31_N"/>
    <property type="match status" value="1"/>
</dbReference>
<evidence type="ECO:0000256" key="7">
    <source>
        <dbReference type="ARBA" id="ARBA00023180"/>
    </source>
</evidence>
<dbReference type="Pfam" id="PF01055">
    <property type="entry name" value="Glyco_hydro_31_2nd"/>
    <property type="match status" value="1"/>
</dbReference>
<dbReference type="SUPFAM" id="SSF51445">
    <property type="entry name" value="(Trans)glycosidases"/>
    <property type="match status" value="1"/>
</dbReference>
<dbReference type="AlphaFoldDB" id="A0A7H9HXL3"/>
<evidence type="ECO:0000256" key="5">
    <source>
        <dbReference type="ARBA" id="ARBA00022801"/>
    </source>
</evidence>
<dbReference type="Pfam" id="PF21365">
    <property type="entry name" value="Glyco_hydro_31_3rd"/>
    <property type="match status" value="1"/>
</dbReference>
<evidence type="ECO:0000256" key="1">
    <source>
        <dbReference type="ARBA" id="ARBA00004240"/>
    </source>
</evidence>
<protein>
    <recommendedName>
        <fullName evidence="9">Glucosidase II subunit alpha</fullName>
    </recommendedName>
</protein>
<dbReference type="PANTHER" id="PTHR22762">
    <property type="entry name" value="ALPHA-GLUCOSIDASE"/>
    <property type="match status" value="1"/>
</dbReference>
<keyword evidence="5 10" id="KW-0378">Hydrolase</keyword>
<evidence type="ECO:0000256" key="10">
    <source>
        <dbReference type="RuleBase" id="RU361185"/>
    </source>
</evidence>
<dbReference type="SUPFAM" id="SSF74650">
    <property type="entry name" value="Galactose mutarotase-like"/>
    <property type="match status" value="1"/>
</dbReference>
<proteinExistence type="inferred from homology"/>
<evidence type="ECO:0000256" key="4">
    <source>
        <dbReference type="ARBA" id="ARBA00022729"/>
    </source>
</evidence>
<feature type="domain" description="Glycosyl hydrolase family 31 C-terminal" evidence="13">
    <location>
        <begin position="715"/>
        <end position="806"/>
    </location>
</feature>
<sequence>MIYDGETQIRRETRPRIRIIMYPNRVALLLFCLVTRFQLSFGFTDYLLKTCGQSGFCHRNRAYASNIGESGSRYYSIDLKSVNFDEDDNIFRANILKRIERPDGNQISVNLPFTLAILSNNSIRFTVDEIRPIIADLPEPLSSRRYNETSKWAFDWTETHDAERPKIGKKWLQSDIYLITSSDKSVKIELHTRSFLIKVFHRGQQALLVNERSFLNFEHYRSKEDNYRHLAPEESSFNMFGDDFQYSQADSLPFGPESVALDITFKHYSNVFGIPEHADSLRLRDTRHRDPYRLFNVDVFEYNLNSTFPMYGSIPLMIASKPQSSVGVFWVNAADTWVDIKYDGHDTKTHWVSESGIIDVVLFFGDEPSEITEKYTFLTGRPFLPSLSSLGYHQCRWNYNDELDVLTVDSEMDRAQIPYDNIWLDIEYTDERKFFTWKSGSFPDPSRLLKGLAKLGRQLTVLIDPHLKEEYEISDSIVRDNVAVKDSKGQTFVGHCWPGQSIWIDTFDPAGQSLWAQFFTRFAKGVANLNIWNDMNEPSIFSGPETTAPKDLVHYNGFEERSVHNLYGLTVHESTYKSMKAIGPEENMRPFVLTRSFFSGSQRTAATWTGDNVANWDYLRISIPMCLSNNIAGMPFIGADIAGFSGNPGEELIARWYQAGLWYPFFRAHAHIDTFRREPYLFEEPLKSIVRNAIQLRYTILPTFYSSFHQASKDGSPILKPMFYQKPQFVELYDIDNQFYVGDSGLLVKPVLEKGQRSVHISLAPGIYYHYPSLETLVVQGANIEVKQLDAPLDKIPVLLEGGHIIFSKEKYRRSSKLYRNDRYTLTVAPDLLGNAAGKIYVDDGETFNFQSGEFLETQVMLQKGKILRNIPLHICSPHISIGNMHIEKIILPSSRMAMKDVVRVQKGHETYEVAVTQEGLNSITLLNPRVRLDEEWTIMF</sequence>
<evidence type="ECO:0000313" key="15">
    <source>
        <dbReference type="Proteomes" id="UP000510647"/>
    </source>
</evidence>
<dbReference type="CDD" id="cd06603">
    <property type="entry name" value="GH31_GANC_GANAB_alpha"/>
    <property type="match status" value="1"/>
</dbReference>
<dbReference type="EMBL" id="CP059273">
    <property type="protein sequence ID" value="QLQ82101.1"/>
    <property type="molecule type" value="Genomic_DNA"/>
</dbReference>
<keyword evidence="4" id="KW-0732">Signal</keyword>
<dbReference type="PANTHER" id="PTHR22762:SF54">
    <property type="entry name" value="BCDNA.GH04962"/>
    <property type="match status" value="1"/>
</dbReference>
<keyword evidence="6" id="KW-0256">Endoplasmic reticulum</keyword>
<evidence type="ECO:0000256" key="9">
    <source>
        <dbReference type="ARBA" id="ARBA00042895"/>
    </source>
</evidence>
<comment type="subcellular location">
    <subcellularLocation>
        <location evidence="1">Endoplasmic reticulum</location>
    </subcellularLocation>
</comment>
<dbReference type="GO" id="GO:0090599">
    <property type="term" value="F:alpha-glucosidase activity"/>
    <property type="evidence" value="ECO:0007669"/>
    <property type="project" value="TreeGrafter"/>
</dbReference>
<dbReference type="InterPro" id="IPR011013">
    <property type="entry name" value="Gal_mutarotase_sf_dom"/>
</dbReference>
<dbReference type="InterPro" id="IPR048395">
    <property type="entry name" value="Glyco_hydro_31_C"/>
</dbReference>
<evidence type="ECO:0000256" key="6">
    <source>
        <dbReference type="ARBA" id="ARBA00022824"/>
    </source>
</evidence>
<dbReference type="InterPro" id="IPR017853">
    <property type="entry name" value="GH"/>
</dbReference>
<dbReference type="GO" id="GO:0006491">
    <property type="term" value="P:N-glycan processing"/>
    <property type="evidence" value="ECO:0007669"/>
    <property type="project" value="TreeGrafter"/>
</dbReference>
<dbReference type="Gene3D" id="3.20.20.80">
    <property type="entry name" value="Glycosidases"/>
    <property type="match status" value="1"/>
</dbReference>
<dbReference type="OrthoDB" id="1334205at2759"/>
<dbReference type="Proteomes" id="UP000510647">
    <property type="component" value="Chromosome 7"/>
</dbReference>
<evidence type="ECO:0000313" key="14">
    <source>
        <dbReference type="EMBL" id="QLQ82101.1"/>
    </source>
</evidence>
<dbReference type="GO" id="GO:0005975">
    <property type="term" value="P:carbohydrate metabolic process"/>
    <property type="evidence" value="ECO:0007669"/>
    <property type="project" value="InterPro"/>
</dbReference>
<name>A0A7H9HXL3_9SACH</name>
<dbReference type="Gene3D" id="2.60.40.1760">
    <property type="entry name" value="glycosyl hydrolase (family 31)"/>
    <property type="match status" value="1"/>
</dbReference>